<dbReference type="Proteomes" id="UP000515140">
    <property type="component" value="Unplaced"/>
</dbReference>
<dbReference type="InterPro" id="IPR036598">
    <property type="entry name" value="GOLD_dom_sf"/>
</dbReference>
<protein>
    <submittedName>
        <fullName evidence="4">SEC14-like protein 4 isoform X1</fullName>
    </submittedName>
</protein>
<dbReference type="AlphaFoldDB" id="A0A6P5L1Z2"/>
<name>A0A6P5L1Z2_PHACI</name>
<feature type="domain" description="GOLD" evidence="2">
    <location>
        <begin position="322"/>
        <end position="430"/>
    </location>
</feature>
<dbReference type="KEGG" id="pcw:110215285"/>
<dbReference type="PANTHER" id="PTHR23324:SF42">
    <property type="entry name" value="SEC14-LIKE PROTEIN 4"/>
    <property type="match status" value="1"/>
</dbReference>
<organism evidence="3 4">
    <name type="scientific">Phascolarctos cinereus</name>
    <name type="common">Koala</name>
    <dbReference type="NCBI Taxonomy" id="38626"/>
    <lineage>
        <taxon>Eukaryota</taxon>
        <taxon>Metazoa</taxon>
        <taxon>Chordata</taxon>
        <taxon>Craniata</taxon>
        <taxon>Vertebrata</taxon>
        <taxon>Euteleostomi</taxon>
        <taxon>Mammalia</taxon>
        <taxon>Metatheria</taxon>
        <taxon>Diprotodontia</taxon>
        <taxon>Phascolarctidae</taxon>
        <taxon>Phascolarctos</taxon>
    </lineage>
</organism>
<reference evidence="4" key="1">
    <citation type="submission" date="2025-08" db="UniProtKB">
        <authorList>
            <consortium name="RefSeq"/>
        </authorList>
    </citation>
    <scope>IDENTIFICATION</scope>
    <source>
        <tissue evidence="4">Spleen</tissue>
    </source>
</reference>
<dbReference type="CDD" id="cd00170">
    <property type="entry name" value="SEC14"/>
    <property type="match status" value="1"/>
</dbReference>
<dbReference type="InterPro" id="IPR051064">
    <property type="entry name" value="SEC14/CRAL-TRIO_domain"/>
</dbReference>
<feature type="domain" description="CRAL-TRIO" evidence="1">
    <location>
        <begin position="123"/>
        <end position="296"/>
    </location>
</feature>
<dbReference type="PANTHER" id="PTHR23324">
    <property type="entry name" value="SEC14 RELATED PROTEIN"/>
    <property type="match status" value="1"/>
</dbReference>
<dbReference type="InterPro" id="IPR036865">
    <property type="entry name" value="CRAL-TRIO_dom_sf"/>
</dbReference>
<dbReference type="PRINTS" id="PR00180">
    <property type="entry name" value="CRETINALDHBP"/>
</dbReference>
<evidence type="ECO:0000259" key="2">
    <source>
        <dbReference type="PROSITE" id="PS50866"/>
    </source>
</evidence>
<dbReference type="GO" id="GO:0005737">
    <property type="term" value="C:cytoplasm"/>
    <property type="evidence" value="ECO:0007669"/>
    <property type="project" value="TreeGrafter"/>
</dbReference>
<accession>A0A6P5L1Z2</accession>
<dbReference type="Gene3D" id="3.40.525.10">
    <property type="entry name" value="CRAL-TRIO lipid binding domain"/>
    <property type="match status" value="2"/>
</dbReference>
<dbReference type="PROSITE" id="PS50191">
    <property type="entry name" value="CRAL_TRIO"/>
    <property type="match status" value="1"/>
</dbReference>
<dbReference type="RefSeq" id="XP_020852305.1">
    <property type="nucleotide sequence ID" value="XM_020996646.1"/>
</dbReference>
<dbReference type="SMART" id="SM00516">
    <property type="entry name" value="SEC14"/>
    <property type="match status" value="1"/>
</dbReference>
<evidence type="ECO:0000259" key="1">
    <source>
        <dbReference type="PROSITE" id="PS50191"/>
    </source>
</evidence>
<gene>
    <name evidence="4" type="primary">LOC110215285</name>
</gene>
<sequence>MFSQANQVSALATSKTQSRLQSFTYLQEFRKNVQDVLADMPNPDDYFLLRWLRGAEHVMGCILHAPCVPDEETEDRARNETLLSARHVPDARSFDLQKSEAMLRKHMVFRKEEDLANIMNWQPSEALQLYDTGGLSGYDREGCPVWLDATGCLDPKGLLLSSSKSAVVKKRIQILTFLLQECELQSEKLEKKIETFIIVFDLEYLGLKHFWKPAMEVYQEFFSTFENNFPETVKYLIVVKAPKLFPVAYNLVKPFISEETRKKILVLGANWKEDLQKLIHPDQLPAEYGGTLTDPDGNPKYLTKIKYGGVVPKRYYLQNQMKMQYEHTVSVNRGSSHQVETEILFPGCVFRWQFMLDGSDIGVGIYLKTKMGERQRAKEMIEVLPTQKYNSHLVPEDGTLTCTEPGVYVLRFDNTYSLVHSKKVSYTVEVLLPDKAFEEKIQKL</sequence>
<evidence type="ECO:0000313" key="4">
    <source>
        <dbReference type="RefSeq" id="XP_020852305.1"/>
    </source>
</evidence>
<evidence type="ECO:0000313" key="3">
    <source>
        <dbReference type="Proteomes" id="UP000515140"/>
    </source>
</evidence>
<dbReference type="InterPro" id="IPR009038">
    <property type="entry name" value="GOLD_dom"/>
</dbReference>
<dbReference type="InParanoid" id="A0A6P5L1Z2"/>
<dbReference type="SUPFAM" id="SSF101576">
    <property type="entry name" value="Supernatant protein factor (SPF), C-terminal domain"/>
    <property type="match status" value="1"/>
</dbReference>
<dbReference type="PROSITE" id="PS50866">
    <property type="entry name" value="GOLD"/>
    <property type="match status" value="1"/>
</dbReference>
<dbReference type="Pfam" id="PF00650">
    <property type="entry name" value="CRAL_TRIO"/>
    <property type="match status" value="1"/>
</dbReference>
<dbReference type="InterPro" id="IPR001251">
    <property type="entry name" value="CRAL-TRIO_dom"/>
</dbReference>
<dbReference type="SUPFAM" id="SSF52087">
    <property type="entry name" value="CRAL/TRIO domain"/>
    <property type="match status" value="1"/>
</dbReference>
<proteinExistence type="predicted"/>
<dbReference type="Gene3D" id="2.60.120.680">
    <property type="entry name" value="GOLD domain"/>
    <property type="match status" value="1"/>
</dbReference>
<keyword evidence="3" id="KW-1185">Reference proteome</keyword>
<dbReference type="GeneID" id="110215285"/>